<feature type="transmembrane region" description="Helical" evidence="11">
    <location>
        <begin position="257"/>
        <end position="282"/>
    </location>
</feature>
<feature type="chain" id="PRO_5029903928" description="ATP synthase subunit a" evidence="13">
    <location>
        <begin position="25"/>
        <end position="355"/>
    </location>
</feature>
<feature type="transmembrane region" description="Helical" evidence="11">
    <location>
        <begin position="126"/>
        <end position="144"/>
    </location>
</feature>
<name>A0A7K0KGE6_9BACT</name>
<evidence type="ECO:0000256" key="11">
    <source>
        <dbReference type="HAMAP-Rule" id="MF_01393"/>
    </source>
</evidence>
<dbReference type="HAMAP" id="MF_01393">
    <property type="entry name" value="ATP_synth_a_bact"/>
    <property type="match status" value="1"/>
</dbReference>
<gene>
    <name evidence="11 14" type="primary">atpB</name>
    <name evidence="14" type="ORF">FYJ73_10000</name>
</gene>
<evidence type="ECO:0000256" key="4">
    <source>
        <dbReference type="ARBA" id="ARBA00022547"/>
    </source>
</evidence>
<evidence type="ECO:0000256" key="2">
    <source>
        <dbReference type="ARBA" id="ARBA00006810"/>
    </source>
</evidence>
<keyword evidence="3 11" id="KW-0813">Transport</keyword>
<keyword evidence="8 11" id="KW-0406">Ion transport</keyword>
<evidence type="ECO:0000256" key="13">
    <source>
        <dbReference type="SAM" id="SignalP"/>
    </source>
</evidence>
<dbReference type="CDD" id="cd00310">
    <property type="entry name" value="ATP-synt_Fo_a_6"/>
    <property type="match status" value="1"/>
</dbReference>
<evidence type="ECO:0000256" key="7">
    <source>
        <dbReference type="ARBA" id="ARBA00022989"/>
    </source>
</evidence>
<evidence type="ECO:0000256" key="8">
    <source>
        <dbReference type="ARBA" id="ARBA00023065"/>
    </source>
</evidence>
<dbReference type="AlphaFoldDB" id="A0A7K0KGE6"/>
<keyword evidence="6 11" id="KW-0375">Hydrogen ion transport</keyword>
<evidence type="ECO:0000256" key="9">
    <source>
        <dbReference type="ARBA" id="ARBA00023136"/>
    </source>
</evidence>
<feature type="signal peptide" evidence="13">
    <location>
        <begin position="1"/>
        <end position="24"/>
    </location>
</feature>
<accession>A0A7K0KGE6</accession>
<dbReference type="InterPro" id="IPR045083">
    <property type="entry name" value="ATP_synth_F0_asu_bact/mt"/>
</dbReference>
<dbReference type="GO" id="GO:0045259">
    <property type="term" value="C:proton-transporting ATP synthase complex"/>
    <property type="evidence" value="ECO:0007669"/>
    <property type="project" value="UniProtKB-KW"/>
</dbReference>
<proteinExistence type="inferred from homology"/>
<dbReference type="Gene3D" id="1.20.120.220">
    <property type="entry name" value="ATP synthase, F0 complex, subunit A"/>
    <property type="match status" value="1"/>
</dbReference>
<protein>
    <recommendedName>
        <fullName evidence="11 12">ATP synthase subunit a</fullName>
    </recommendedName>
    <alternativeName>
        <fullName evidence="11">ATP synthase F0 sector subunit a</fullName>
    </alternativeName>
    <alternativeName>
        <fullName evidence="11">F-ATPase subunit 6</fullName>
    </alternativeName>
</protein>
<evidence type="ECO:0000256" key="5">
    <source>
        <dbReference type="ARBA" id="ARBA00022692"/>
    </source>
</evidence>
<keyword evidence="5 11" id="KW-0812">Transmembrane</keyword>
<evidence type="ECO:0000256" key="3">
    <source>
        <dbReference type="ARBA" id="ARBA00022448"/>
    </source>
</evidence>
<evidence type="ECO:0000313" key="15">
    <source>
        <dbReference type="Proteomes" id="UP000438914"/>
    </source>
</evidence>
<keyword evidence="15" id="KW-1185">Reference proteome</keyword>
<keyword evidence="4 11" id="KW-0138">CF(0)</keyword>
<sequence>MNKIKYITCIVLLLLMALPVSVFASDSGKLNTSQIVVGHIKDSYEWHVTDIGKHHVIINLPVIVKSSTGWHVFSSSLFSEEADAKGYRHGPYNLAIATMGDHTGKIIELQGGKEVVPFDISITKTVAVLFIDAIILLLCILIPARWYRHHKASDPAPGGFTGFVEMLVSYVEENIVKPGVGEGYEKYSPYLMTCFFFILTCNLMGVVPFPPGGGNVTGNIAVTFFLALCTFVITQFSGTKHYWKDIFWPDVPKALKVFPLIPLIEFVGIFTKPFALMIRLFANMMAGHAIALSLTCIIFVVAAIGGATFYGMTALSVLMSIFMMCLELLVCFIQAMVFTMLSSIFIGLARVKSED</sequence>
<keyword evidence="9 11" id="KW-0472">Membrane</keyword>
<comment type="caution">
    <text evidence="14">The sequence shown here is derived from an EMBL/GenBank/DDBJ whole genome shotgun (WGS) entry which is preliminary data.</text>
</comment>
<feature type="transmembrane region" description="Helical" evidence="11">
    <location>
        <begin position="288"/>
        <end position="309"/>
    </location>
</feature>
<evidence type="ECO:0000256" key="12">
    <source>
        <dbReference type="RuleBase" id="RU000483"/>
    </source>
</evidence>
<dbReference type="NCBIfam" id="TIGR01131">
    <property type="entry name" value="ATP_synt_6_or_A"/>
    <property type="match status" value="1"/>
</dbReference>
<dbReference type="GO" id="GO:0005886">
    <property type="term" value="C:plasma membrane"/>
    <property type="evidence" value="ECO:0007669"/>
    <property type="project" value="UniProtKB-SubCell"/>
</dbReference>
<keyword evidence="10 11" id="KW-0066">ATP synthesis</keyword>
<evidence type="ECO:0000256" key="6">
    <source>
        <dbReference type="ARBA" id="ARBA00022781"/>
    </source>
</evidence>
<keyword evidence="13" id="KW-0732">Signal</keyword>
<comment type="similarity">
    <text evidence="2 11 12">Belongs to the ATPase A chain family.</text>
</comment>
<organism evidence="14 15">
    <name type="scientific">Hallella mizrahii</name>
    <dbReference type="NCBI Taxonomy" id="2606637"/>
    <lineage>
        <taxon>Bacteria</taxon>
        <taxon>Pseudomonadati</taxon>
        <taxon>Bacteroidota</taxon>
        <taxon>Bacteroidia</taxon>
        <taxon>Bacteroidales</taxon>
        <taxon>Prevotellaceae</taxon>
        <taxon>Hallella</taxon>
    </lineage>
</organism>
<dbReference type="InterPro" id="IPR000568">
    <property type="entry name" value="ATP_synth_F0_asu"/>
</dbReference>
<dbReference type="SUPFAM" id="SSF81336">
    <property type="entry name" value="F1F0 ATP synthase subunit A"/>
    <property type="match status" value="1"/>
</dbReference>
<dbReference type="EMBL" id="VUNG01000025">
    <property type="protein sequence ID" value="MST84993.1"/>
    <property type="molecule type" value="Genomic_DNA"/>
</dbReference>
<dbReference type="PANTHER" id="PTHR11410:SF0">
    <property type="entry name" value="ATP SYNTHASE SUBUNIT A"/>
    <property type="match status" value="1"/>
</dbReference>
<feature type="transmembrane region" description="Helical" evidence="11">
    <location>
        <begin position="216"/>
        <end position="236"/>
    </location>
</feature>
<dbReference type="Pfam" id="PF00119">
    <property type="entry name" value="ATP-synt_A"/>
    <property type="match status" value="1"/>
</dbReference>
<dbReference type="PRINTS" id="PR00123">
    <property type="entry name" value="ATPASEA"/>
</dbReference>
<keyword evidence="7 11" id="KW-1133">Transmembrane helix</keyword>
<comment type="subcellular location">
    <subcellularLocation>
        <location evidence="11 12">Cell membrane</location>
        <topology evidence="11 12">Multi-pass membrane protein</topology>
    </subcellularLocation>
    <subcellularLocation>
        <location evidence="1">Membrane</location>
        <topology evidence="1">Multi-pass membrane protein</topology>
    </subcellularLocation>
</comment>
<dbReference type="InterPro" id="IPR035908">
    <property type="entry name" value="F0_ATP_A_sf"/>
</dbReference>
<evidence type="ECO:0000313" key="14">
    <source>
        <dbReference type="EMBL" id="MST84993.1"/>
    </source>
</evidence>
<feature type="transmembrane region" description="Helical" evidence="11">
    <location>
        <begin position="321"/>
        <end position="349"/>
    </location>
</feature>
<feature type="transmembrane region" description="Helical" evidence="11">
    <location>
        <begin position="190"/>
        <end position="210"/>
    </location>
</feature>
<dbReference type="GO" id="GO:0046933">
    <property type="term" value="F:proton-transporting ATP synthase activity, rotational mechanism"/>
    <property type="evidence" value="ECO:0007669"/>
    <property type="project" value="UniProtKB-UniRule"/>
</dbReference>
<dbReference type="PANTHER" id="PTHR11410">
    <property type="entry name" value="ATP SYNTHASE SUBUNIT A"/>
    <property type="match status" value="1"/>
</dbReference>
<evidence type="ECO:0000256" key="10">
    <source>
        <dbReference type="ARBA" id="ARBA00023310"/>
    </source>
</evidence>
<dbReference type="Proteomes" id="UP000438914">
    <property type="component" value="Unassembled WGS sequence"/>
</dbReference>
<evidence type="ECO:0000256" key="1">
    <source>
        <dbReference type="ARBA" id="ARBA00004141"/>
    </source>
</evidence>
<comment type="function">
    <text evidence="11 12">Key component of the proton channel; it plays a direct role in the translocation of protons across the membrane.</text>
</comment>
<keyword evidence="11" id="KW-1003">Cell membrane</keyword>
<dbReference type="RefSeq" id="WP_154534577.1">
    <property type="nucleotide sequence ID" value="NZ_VUNG01000025.1"/>
</dbReference>
<reference evidence="14 15" key="1">
    <citation type="submission" date="2019-08" db="EMBL/GenBank/DDBJ databases">
        <title>In-depth cultivation of the pig gut microbiome towards novel bacterial diversity and tailored functional studies.</title>
        <authorList>
            <person name="Wylensek D."/>
            <person name="Hitch T.C.A."/>
            <person name="Clavel T."/>
        </authorList>
    </citation>
    <scope>NUCLEOTIDE SEQUENCE [LARGE SCALE GENOMIC DNA]</scope>
    <source>
        <strain evidence="14 15">LKV-178-WT-2A</strain>
    </source>
</reference>